<accession>A0A853A107</accession>
<protein>
    <submittedName>
        <fullName evidence="2">Uncharacterized protein</fullName>
    </submittedName>
</protein>
<evidence type="ECO:0000313" key="2">
    <source>
        <dbReference type="EMBL" id="NYI08085.1"/>
    </source>
</evidence>
<sequence>MSNSLTRRVAQVAVLAAAGTVAAAGTASANTLSTAGELAGTAQDSVARAQPLTTQAVQTTQETALGTAPFAVGAIGGSALGGVQMAADAQQAAAEQRDGGQSQEDDRGYLLGNTVEHVTTQAGAPVDGRLIDAVPVGHIGGGQLSAG</sequence>
<evidence type="ECO:0000313" key="3">
    <source>
        <dbReference type="Proteomes" id="UP000567795"/>
    </source>
</evidence>
<gene>
    <name evidence="2" type="ORF">FHU37_005114</name>
</gene>
<keyword evidence="1" id="KW-0732">Signal</keyword>
<keyword evidence="3" id="KW-1185">Reference proteome</keyword>
<organism evidence="2 3">
    <name type="scientific">Allostreptomyces psammosilenae</name>
    <dbReference type="NCBI Taxonomy" id="1892865"/>
    <lineage>
        <taxon>Bacteria</taxon>
        <taxon>Bacillati</taxon>
        <taxon>Actinomycetota</taxon>
        <taxon>Actinomycetes</taxon>
        <taxon>Kitasatosporales</taxon>
        <taxon>Streptomycetaceae</taxon>
        <taxon>Allostreptomyces</taxon>
    </lineage>
</organism>
<dbReference type="EMBL" id="JACBZD010000002">
    <property type="protein sequence ID" value="NYI08085.1"/>
    <property type="molecule type" value="Genomic_DNA"/>
</dbReference>
<comment type="caution">
    <text evidence="2">The sequence shown here is derived from an EMBL/GenBank/DDBJ whole genome shotgun (WGS) entry which is preliminary data.</text>
</comment>
<feature type="signal peptide" evidence="1">
    <location>
        <begin position="1"/>
        <end position="23"/>
    </location>
</feature>
<evidence type="ECO:0000256" key="1">
    <source>
        <dbReference type="SAM" id="SignalP"/>
    </source>
</evidence>
<proteinExistence type="predicted"/>
<dbReference type="RefSeq" id="WP_179816973.1">
    <property type="nucleotide sequence ID" value="NZ_JACBZD010000002.1"/>
</dbReference>
<reference evidence="2 3" key="1">
    <citation type="submission" date="2020-07" db="EMBL/GenBank/DDBJ databases">
        <title>Sequencing the genomes of 1000 actinobacteria strains.</title>
        <authorList>
            <person name="Klenk H.-P."/>
        </authorList>
    </citation>
    <scope>NUCLEOTIDE SEQUENCE [LARGE SCALE GENOMIC DNA]</scope>
    <source>
        <strain evidence="2 3">DSM 42178</strain>
    </source>
</reference>
<dbReference type="Proteomes" id="UP000567795">
    <property type="component" value="Unassembled WGS sequence"/>
</dbReference>
<dbReference type="AlphaFoldDB" id="A0A853A107"/>
<feature type="chain" id="PRO_5039006313" evidence="1">
    <location>
        <begin position="24"/>
        <end position="147"/>
    </location>
</feature>
<name>A0A853A107_9ACTN</name>